<feature type="region of interest" description="Disordered" evidence="1">
    <location>
        <begin position="1"/>
        <end position="25"/>
    </location>
</feature>
<reference evidence="2 3" key="1">
    <citation type="submission" date="2014-03" db="EMBL/GenBank/DDBJ databases">
        <title>Draft genome of the hookworm Oesophagostomum dentatum.</title>
        <authorList>
            <person name="Mitreva M."/>
        </authorList>
    </citation>
    <scope>NUCLEOTIDE SEQUENCE [LARGE SCALE GENOMIC DNA]</scope>
    <source>
        <strain evidence="2 3">OD-Hann</strain>
    </source>
</reference>
<gene>
    <name evidence="2" type="ORF">OESDEN_00509</name>
</gene>
<evidence type="ECO:0000256" key="1">
    <source>
        <dbReference type="SAM" id="MobiDB-lite"/>
    </source>
</evidence>
<organism evidence="2 3">
    <name type="scientific">Oesophagostomum dentatum</name>
    <name type="common">Nodular worm</name>
    <dbReference type="NCBI Taxonomy" id="61180"/>
    <lineage>
        <taxon>Eukaryota</taxon>
        <taxon>Metazoa</taxon>
        <taxon>Ecdysozoa</taxon>
        <taxon>Nematoda</taxon>
        <taxon>Chromadorea</taxon>
        <taxon>Rhabditida</taxon>
        <taxon>Rhabditina</taxon>
        <taxon>Rhabditomorpha</taxon>
        <taxon>Strongyloidea</taxon>
        <taxon>Strongylidae</taxon>
        <taxon>Oesophagostomum</taxon>
    </lineage>
</organism>
<name>A0A0B1TPJ1_OESDE</name>
<accession>A0A0B1TPJ1</accession>
<proteinExistence type="predicted"/>
<protein>
    <submittedName>
        <fullName evidence="2">Uncharacterized protein</fullName>
    </submittedName>
</protein>
<keyword evidence="3" id="KW-1185">Reference proteome</keyword>
<sequence>MQRCPSRLGGGRETSQTTTPLPKNYEQAIDINPKQYFELLTQINKHREVAALMKQFSSELKSFAVVLNELEQILLPDFPRAFLGVILLHHREAGGKAAANSAFFTSEAEGVSCHYCSLSS</sequence>
<dbReference type="EMBL" id="KN549218">
    <property type="protein sequence ID" value="KHJ99473.1"/>
    <property type="molecule type" value="Genomic_DNA"/>
</dbReference>
<dbReference type="AlphaFoldDB" id="A0A0B1TPJ1"/>
<evidence type="ECO:0000313" key="2">
    <source>
        <dbReference type="EMBL" id="KHJ99473.1"/>
    </source>
</evidence>
<evidence type="ECO:0000313" key="3">
    <source>
        <dbReference type="Proteomes" id="UP000053660"/>
    </source>
</evidence>
<dbReference type="Proteomes" id="UP000053660">
    <property type="component" value="Unassembled WGS sequence"/>
</dbReference>